<name>A0ABR8WGH0_9BACL</name>
<proteinExistence type="predicted"/>
<comment type="caution">
    <text evidence="1">The sequence shown here is derived from an EMBL/GenBank/DDBJ whole genome shotgun (WGS) entry which is preliminary data.</text>
</comment>
<reference evidence="1 2" key="1">
    <citation type="submission" date="2020-08" db="EMBL/GenBank/DDBJ databases">
        <title>A Genomic Blueprint of the Chicken Gut Microbiome.</title>
        <authorList>
            <person name="Gilroy R."/>
            <person name="Ravi A."/>
            <person name="Getino M."/>
            <person name="Pursley I."/>
            <person name="Horton D.L."/>
            <person name="Alikhan N.-F."/>
            <person name="Baker D."/>
            <person name="Gharbi K."/>
            <person name="Hall N."/>
            <person name="Watson M."/>
            <person name="Adriaenssens E.M."/>
            <person name="Foster-Nyarko E."/>
            <person name="Jarju S."/>
            <person name="Secka A."/>
            <person name="Antonio M."/>
            <person name="Oren A."/>
            <person name="Chaudhuri R."/>
            <person name="La Ragione R.M."/>
            <person name="Hildebrand F."/>
            <person name="Pallen M.J."/>
        </authorList>
    </citation>
    <scope>NUCLEOTIDE SEQUENCE [LARGE SCALE GENOMIC DNA]</scope>
    <source>
        <strain evidence="1 2">Sa1BUA13</strain>
    </source>
</reference>
<evidence type="ECO:0000313" key="2">
    <source>
        <dbReference type="Proteomes" id="UP000658980"/>
    </source>
</evidence>
<dbReference type="Proteomes" id="UP000658980">
    <property type="component" value="Unassembled WGS sequence"/>
</dbReference>
<evidence type="ECO:0000313" key="1">
    <source>
        <dbReference type="EMBL" id="MBD8016098.1"/>
    </source>
</evidence>
<protein>
    <submittedName>
        <fullName evidence="1">Uncharacterized protein</fullName>
    </submittedName>
</protein>
<organism evidence="1 2">
    <name type="scientific">Planococcus wigleyi</name>
    <dbReference type="NCBI Taxonomy" id="2762216"/>
    <lineage>
        <taxon>Bacteria</taxon>
        <taxon>Bacillati</taxon>
        <taxon>Bacillota</taxon>
        <taxon>Bacilli</taxon>
        <taxon>Bacillales</taxon>
        <taxon>Caryophanaceae</taxon>
        <taxon>Planococcus</taxon>
    </lineage>
</organism>
<sequence>MMKIFVLCLACFFGISGLWLAWINLHLVGGGESEAEIMYNGLMARYKNMGKITGRVVLADKCRSLP</sequence>
<dbReference type="EMBL" id="JACSPU010000005">
    <property type="protein sequence ID" value="MBD8016098.1"/>
    <property type="molecule type" value="Genomic_DNA"/>
</dbReference>
<keyword evidence="2" id="KW-1185">Reference proteome</keyword>
<accession>A0ABR8WGH0</accession>
<gene>
    <name evidence="1" type="ORF">H9630_14810</name>
</gene>
<dbReference type="RefSeq" id="WP_191716271.1">
    <property type="nucleotide sequence ID" value="NZ_JACSPU010000005.1"/>
</dbReference>